<keyword evidence="3" id="KW-1185">Reference proteome</keyword>
<proteinExistence type="predicted"/>
<evidence type="ECO:0000256" key="1">
    <source>
        <dbReference type="SAM" id="MobiDB-lite"/>
    </source>
</evidence>
<dbReference type="Proteomes" id="UP001501474">
    <property type="component" value="Unassembled WGS sequence"/>
</dbReference>
<reference evidence="3" key="1">
    <citation type="journal article" date="2019" name="Int. J. Syst. Evol. Microbiol.">
        <title>The Global Catalogue of Microorganisms (GCM) 10K type strain sequencing project: providing services to taxonomists for standard genome sequencing and annotation.</title>
        <authorList>
            <consortium name="The Broad Institute Genomics Platform"/>
            <consortium name="The Broad Institute Genome Sequencing Center for Infectious Disease"/>
            <person name="Wu L."/>
            <person name="Ma J."/>
        </authorList>
    </citation>
    <scope>NUCLEOTIDE SEQUENCE [LARGE SCALE GENOMIC DNA]</scope>
    <source>
        <strain evidence="3">JCM 3053</strain>
    </source>
</reference>
<evidence type="ECO:0000313" key="2">
    <source>
        <dbReference type="EMBL" id="GAA2230079.1"/>
    </source>
</evidence>
<organism evidence="2 3">
    <name type="scientific">Streptomyces indiaensis</name>
    <dbReference type="NCBI Taxonomy" id="284033"/>
    <lineage>
        <taxon>Bacteria</taxon>
        <taxon>Bacillati</taxon>
        <taxon>Actinomycetota</taxon>
        <taxon>Actinomycetes</taxon>
        <taxon>Kitasatosporales</taxon>
        <taxon>Streptomycetaceae</taxon>
        <taxon>Streptomyces</taxon>
    </lineage>
</organism>
<accession>A0ABP5QAC3</accession>
<gene>
    <name evidence="2" type="ORF">GCM10010104_24050</name>
</gene>
<evidence type="ECO:0000313" key="3">
    <source>
        <dbReference type="Proteomes" id="UP001501474"/>
    </source>
</evidence>
<dbReference type="EMBL" id="BAAART010000055">
    <property type="protein sequence ID" value="GAA2230079.1"/>
    <property type="molecule type" value="Genomic_DNA"/>
</dbReference>
<name>A0ABP5QAC3_9ACTN</name>
<sequence>MPRTLSSYSQSFLYLYKAEPLSRDGDHRNAGTALNRVVSHWERHTTEENPDWLNWFGEAQLKSTEGKVLLRSGQVERAAGSLETSVKSAAPRDKAVRSSRLAEARRRLHGVQTVKTENNGPQCMPRWGASAGARRLADGREGCSAGGVACPGAASGDRAGRHVGPCLTHGQK</sequence>
<comment type="caution">
    <text evidence="2">The sequence shown here is derived from an EMBL/GenBank/DDBJ whole genome shotgun (WGS) entry which is preliminary data.</text>
</comment>
<protein>
    <submittedName>
        <fullName evidence="2">Uncharacterized protein</fullName>
    </submittedName>
</protein>
<feature type="region of interest" description="Disordered" evidence="1">
    <location>
        <begin position="153"/>
        <end position="172"/>
    </location>
</feature>